<evidence type="ECO:0000256" key="3">
    <source>
        <dbReference type="ARBA" id="ARBA00022598"/>
    </source>
</evidence>
<keyword evidence="7 9" id="KW-0030">Aminoacyl-tRNA synthetase</keyword>
<dbReference type="Gene3D" id="2.170.220.10">
    <property type="match status" value="1"/>
</dbReference>
<proteinExistence type="inferred from homology"/>
<dbReference type="Proteomes" id="UP000887540">
    <property type="component" value="Unplaced"/>
</dbReference>
<protein>
    <recommendedName>
        <fullName evidence="2">isoleucine--tRNA ligase</fullName>
        <ecNumber evidence="2">6.1.1.5</ecNumber>
    </recommendedName>
    <alternativeName>
        <fullName evidence="8">Isoleucyl-tRNA synthetase</fullName>
    </alternativeName>
</protein>
<evidence type="ECO:0000256" key="2">
    <source>
        <dbReference type="ARBA" id="ARBA00013165"/>
    </source>
</evidence>
<dbReference type="Pfam" id="PF00133">
    <property type="entry name" value="tRNA-synt_1"/>
    <property type="match status" value="1"/>
</dbReference>
<evidence type="ECO:0000256" key="4">
    <source>
        <dbReference type="ARBA" id="ARBA00022741"/>
    </source>
</evidence>
<dbReference type="GO" id="GO:0004822">
    <property type="term" value="F:isoleucine-tRNA ligase activity"/>
    <property type="evidence" value="ECO:0007669"/>
    <property type="project" value="UniProtKB-EC"/>
</dbReference>
<dbReference type="NCBIfam" id="TIGR00392">
    <property type="entry name" value="ileS"/>
    <property type="match status" value="1"/>
</dbReference>
<accession>A0A914DWF5</accession>
<dbReference type="InterPro" id="IPR002300">
    <property type="entry name" value="aa-tRNA-synth_Ia"/>
</dbReference>
<name>A0A914DWF5_9BILA</name>
<dbReference type="InterPro" id="IPR014729">
    <property type="entry name" value="Rossmann-like_a/b/a_fold"/>
</dbReference>
<organism evidence="12 13">
    <name type="scientific">Acrobeloides nanus</name>
    <dbReference type="NCBI Taxonomy" id="290746"/>
    <lineage>
        <taxon>Eukaryota</taxon>
        <taxon>Metazoa</taxon>
        <taxon>Ecdysozoa</taxon>
        <taxon>Nematoda</taxon>
        <taxon>Chromadorea</taxon>
        <taxon>Rhabditida</taxon>
        <taxon>Tylenchina</taxon>
        <taxon>Cephalobomorpha</taxon>
        <taxon>Cephaloboidea</taxon>
        <taxon>Cephalobidae</taxon>
        <taxon>Acrobeloides</taxon>
    </lineage>
</organism>
<sequence>MNPSNQHPIAIDLSFEFENKKVVFTISQFEDRDIIVLSDIEKIVYVSEIFFPRIASEYFNRQLEYDSKLLFGCESDDVDLFKRRLADCLTKHRRFKKVVLFLGLENFNIPQLKYALEKFDSHLSPTSLPSLSQINFSSTVLNGPENENKGTKRNKKEKTVFLPKTNFLAYVKSVERSNLDSELAIMGKFQELYEWQLNDPERKELPRFRLLDGPPYANGQPHVGHAVNKVIKDFIVKSRIQLGYRVHYQPGWDCHGLPIELKIAKEAKATNPLEIRQNARHIASTSMMSQMSVFKKWGVTSHWTRPYLTMNADYVANQLEIFAKLYEKGVIYRAIKPVYWSPSSKTALAESELEYNDKHESLAAYFRYQVINLSLEDLGLSHLKPPASNRPAHLFAMIWTTTPWTLPMNNAIAFSEKLKYAAIEFEDDKKSKPIREIFIVAANLVRNIEKETKRALIVHTTFASSLLNGVFYRNPLYNELAQPFLPASYVAGNVGTGLVHSSYAHGHDDYALALSRDEKVECFVSEDGRYTRHMGHQLEDKEVLTEGSKFVLELFKKHVIHSYKYVHSYPYDWRTKKPVIIRSSQQWFMDVSEIGQKCVDLLKNEIFVGNKQSDQINAMIPLILNRPAWCISRQRAWGVPIPALIRKNSHEAVISTNLIHRVAELIRNSGTSDIWWKLEPAEILDEKLKQELNLKESDLSELEKGGDIMDVWMDSGVAWNLSKNENGKFEQADVIIEGLDQFRGWFLSTLLTSMAINDCAPYKRILVHGFCVDENGEKMSKSVGNVIDPDMITDGSLKQKALGADGLRLWVALYGSEAVSNIRIGKTVLEDIDTKISQIRTSFRFLLGALDGYDMKEPEKLNVLDQFIILAVKRFLKRTEQNYGEYRFRAVINEFIQFLQNPLSTAYVHFIKDRLYCDHLLSDPHLAACYTISLIGRSLIVLISTILPHLAVEFYSYHPALKNSSEQVLKRRFTEILEDIEKSKEKFTLSEKELDEVMECVLKIRSKIAELAEGTNSKGVLSKRGIQISGSEEDLQILRKIQPEGEAFFSELVELLGTSYVKLETTESQDLQIEIISSPLNFCSRCRKHNRKTGDNICDRCLNAESNISC</sequence>
<evidence type="ECO:0000259" key="11">
    <source>
        <dbReference type="Pfam" id="PF08264"/>
    </source>
</evidence>
<dbReference type="GO" id="GO:0005739">
    <property type="term" value="C:mitochondrion"/>
    <property type="evidence" value="ECO:0007669"/>
    <property type="project" value="TreeGrafter"/>
</dbReference>
<dbReference type="PANTHER" id="PTHR42765:SF1">
    <property type="entry name" value="ISOLEUCINE--TRNA LIGASE, MITOCHONDRIAL"/>
    <property type="match status" value="1"/>
</dbReference>
<evidence type="ECO:0000313" key="12">
    <source>
        <dbReference type="Proteomes" id="UP000887540"/>
    </source>
</evidence>
<dbReference type="SUPFAM" id="SSF47323">
    <property type="entry name" value="Anticodon-binding domain of a subclass of class I aminoacyl-tRNA synthetases"/>
    <property type="match status" value="1"/>
</dbReference>
<dbReference type="Gene3D" id="1.10.730.20">
    <property type="match status" value="1"/>
</dbReference>
<dbReference type="Pfam" id="PF08264">
    <property type="entry name" value="Anticodon_1"/>
    <property type="match status" value="1"/>
</dbReference>
<evidence type="ECO:0000256" key="7">
    <source>
        <dbReference type="ARBA" id="ARBA00023146"/>
    </source>
</evidence>
<keyword evidence="6 9" id="KW-0648">Protein biosynthesis</keyword>
<dbReference type="Gene3D" id="3.40.50.620">
    <property type="entry name" value="HUPs"/>
    <property type="match status" value="2"/>
</dbReference>
<feature type="domain" description="Methionyl/Valyl/Leucyl/Isoleucyl-tRNA synthetase anticodon-binding" evidence="11">
    <location>
        <begin position="865"/>
        <end position="1008"/>
    </location>
</feature>
<dbReference type="PRINTS" id="PR00984">
    <property type="entry name" value="TRNASYNTHILE"/>
</dbReference>
<dbReference type="EC" id="6.1.1.5" evidence="2"/>
<dbReference type="GO" id="GO:0005524">
    <property type="term" value="F:ATP binding"/>
    <property type="evidence" value="ECO:0007669"/>
    <property type="project" value="UniProtKB-KW"/>
</dbReference>
<dbReference type="PANTHER" id="PTHR42765">
    <property type="entry name" value="SOLEUCYL-TRNA SYNTHETASE"/>
    <property type="match status" value="1"/>
</dbReference>
<keyword evidence="5 9" id="KW-0067">ATP-binding</keyword>
<dbReference type="PROSITE" id="PS00178">
    <property type="entry name" value="AA_TRNA_LIGASE_I"/>
    <property type="match status" value="1"/>
</dbReference>
<evidence type="ECO:0000256" key="1">
    <source>
        <dbReference type="ARBA" id="ARBA00005594"/>
    </source>
</evidence>
<dbReference type="FunFam" id="3.40.50.620:FF:000401">
    <property type="entry name" value="Isoleucyl-tRNA synthetase (Mitochondrial)"/>
    <property type="match status" value="1"/>
</dbReference>
<dbReference type="InterPro" id="IPR002301">
    <property type="entry name" value="Ile-tRNA-ligase"/>
</dbReference>
<dbReference type="InterPro" id="IPR009008">
    <property type="entry name" value="Val/Leu/Ile-tRNA-synth_edit"/>
</dbReference>
<dbReference type="Gene3D" id="1.10.10.830">
    <property type="entry name" value="Ile-tRNA synthetase CP2 domain-like"/>
    <property type="match status" value="1"/>
</dbReference>
<evidence type="ECO:0000256" key="6">
    <source>
        <dbReference type="ARBA" id="ARBA00022917"/>
    </source>
</evidence>
<evidence type="ECO:0000256" key="8">
    <source>
        <dbReference type="ARBA" id="ARBA00032665"/>
    </source>
</evidence>
<dbReference type="GO" id="GO:0006428">
    <property type="term" value="P:isoleucyl-tRNA aminoacylation"/>
    <property type="evidence" value="ECO:0007669"/>
    <property type="project" value="InterPro"/>
</dbReference>
<feature type="domain" description="Aminoacyl-tRNA synthetase class Ia" evidence="10">
    <location>
        <begin position="200"/>
        <end position="822"/>
    </location>
</feature>
<evidence type="ECO:0000256" key="9">
    <source>
        <dbReference type="RuleBase" id="RU363035"/>
    </source>
</evidence>
<reference evidence="13" key="1">
    <citation type="submission" date="2022-11" db="UniProtKB">
        <authorList>
            <consortium name="WormBaseParasite"/>
        </authorList>
    </citation>
    <scope>IDENTIFICATION</scope>
</reference>
<dbReference type="Gene3D" id="3.90.740.10">
    <property type="entry name" value="Valyl/Leucyl/Isoleucyl-tRNA synthetase, editing domain"/>
    <property type="match status" value="1"/>
</dbReference>
<dbReference type="InterPro" id="IPR013155">
    <property type="entry name" value="M/V/L/I-tRNA-synth_anticd-bd"/>
</dbReference>
<dbReference type="GO" id="GO:0002161">
    <property type="term" value="F:aminoacyl-tRNA deacylase activity"/>
    <property type="evidence" value="ECO:0007669"/>
    <property type="project" value="InterPro"/>
</dbReference>
<evidence type="ECO:0000313" key="13">
    <source>
        <dbReference type="WBParaSite" id="ACRNAN_scaffold4132.g12582.t1"/>
    </source>
</evidence>
<dbReference type="GO" id="GO:0032543">
    <property type="term" value="P:mitochondrial translation"/>
    <property type="evidence" value="ECO:0007669"/>
    <property type="project" value="TreeGrafter"/>
</dbReference>
<keyword evidence="12" id="KW-1185">Reference proteome</keyword>
<dbReference type="SUPFAM" id="SSF52374">
    <property type="entry name" value="Nucleotidylyl transferase"/>
    <property type="match status" value="1"/>
</dbReference>
<dbReference type="InterPro" id="IPR009080">
    <property type="entry name" value="tRNAsynth_Ia_anticodon-bd"/>
</dbReference>
<keyword evidence="4 9" id="KW-0547">Nucleotide-binding</keyword>
<dbReference type="InterPro" id="IPR050081">
    <property type="entry name" value="Ile-tRNA_ligase"/>
</dbReference>
<evidence type="ECO:0000259" key="10">
    <source>
        <dbReference type="Pfam" id="PF00133"/>
    </source>
</evidence>
<dbReference type="SUPFAM" id="SSF50677">
    <property type="entry name" value="ValRS/IleRS/LeuRS editing domain"/>
    <property type="match status" value="1"/>
</dbReference>
<dbReference type="InterPro" id="IPR001412">
    <property type="entry name" value="aa-tRNA-synth_I_CS"/>
</dbReference>
<dbReference type="AlphaFoldDB" id="A0A914DWF5"/>
<evidence type="ECO:0000256" key="5">
    <source>
        <dbReference type="ARBA" id="ARBA00022840"/>
    </source>
</evidence>
<comment type="similarity">
    <text evidence="1 9">Belongs to the class-I aminoacyl-tRNA synthetase family.</text>
</comment>
<dbReference type="WBParaSite" id="ACRNAN_scaffold4132.g12582.t1">
    <property type="protein sequence ID" value="ACRNAN_scaffold4132.g12582.t1"/>
    <property type="gene ID" value="ACRNAN_scaffold4132.g12582"/>
</dbReference>
<keyword evidence="3 9" id="KW-0436">Ligase</keyword>